<dbReference type="InterPro" id="IPR036291">
    <property type="entry name" value="NAD(P)-bd_dom_sf"/>
</dbReference>
<dbReference type="GO" id="GO:0008270">
    <property type="term" value="F:zinc ion binding"/>
    <property type="evidence" value="ECO:0007669"/>
    <property type="project" value="InterPro"/>
</dbReference>
<dbReference type="InterPro" id="IPR013149">
    <property type="entry name" value="ADH-like_C"/>
</dbReference>
<evidence type="ECO:0000256" key="2">
    <source>
        <dbReference type="ARBA" id="ARBA00023002"/>
    </source>
</evidence>
<evidence type="ECO:0000259" key="3">
    <source>
        <dbReference type="SMART" id="SM00829"/>
    </source>
</evidence>
<evidence type="ECO:0000256" key="1">
    <source>
        <dbReference type="ARBA" id="ARBA00022857"/>
    </source>
</evidence>
<proteinExistence type="predicted"/>
<sequence>MRAVGFRVNGGVEVLEELDVPEPVPAAGQVTVRVAFAGVNFAEIQHRRGEFGTPDGPGGVDVPGLEVAGAVVALGAGVSGLEVGEPIAAYLPAFGGYAEVVTADTRFVRSLRTGAGEADLAEAAGLPCVYPTAFGVLKDAGRLREGEDVLIHSAAGGVGSAAAQLARELGAGRVYGTVGSVEKIPYAAELGYDGVFLREGFAERLAAETGGRGVDLVLDPVGGPIREQSLTVLAPFGRLVAYGDLGRHEQWTTSVWDLWKSNRSIAGFNIGDLARRAPERIGEYLGEALRLLAAGRIRPGVTQTLPLAEAAKAHQLLETGAGRGKILLSLT</sequence>
<dbReference type="PANTHER" id="PTHR48106:SF18">
    <property type="entry name" value="QUINONE OXIDOREDUCTASE PIG3"/>
    <property type="match status" value="1"/>
</dbReference>
<dbReference type="Gene3D" id="3.90.180.10">
    <property type="entry name" value="Medium-chain alcohol dehydrogenases, catalytic domain"/>
    <property type="match status" value="1"/>
</dbReference>
<dbReference type="SUPFAM" id="SSF51735">
    <property type="entry name" value="NAD(P)-binding Rossmann-fold domains"/>
    <property type="match status" value="1"/>
</dbReference>
<dbReference type="Gene3D" id="3.40.50.720">
    <property type="entry name" value="NAD(P)-binding Rossmann-like Domain"/>
    <property type="match status" value="1"/>
</dbReference>
<dbReference type="AlphaFoldDB" id="A0A250VWI3"/>
<dbReference type="GO" id="GO:0070402">
    <property type="term" value="F:NADPH binding"/>
    <property type="evidence" value="ECO:0007669"/>
    <property type="project" value="TreeGrafter"/>
</dbReference>
<dbReference type="InterPro" id="IPR002364">
    <property type="entry name" value="Quin_OxRdtase/zeta-crystal_CS"/>
</dbReference>
<dbReference type="PROSITE" id="PS01162">
    <property type="entry name" value="QOR_ZETA_CRYSTAL"/>
    <property type="match status" value="1"/>
</dbReference>
<dbReference type="Proteomes" id="UP000217446">
    <property type="component" value="Unassembled WGS sequence"/>
</dbReference>
<reference evidence="5" key="1">
    <citation type="submission" date="2017-05" db="EMBL/GenBank/DDBJ databases">
        <title>Streptomyces olivochromogenes NBRC 3561 whole genome shotgun sequence.</title>
        <authorList>
            <person name="Dohra H."/>
            <person name="Kodani S."/>
        </authorList>
    </citation>
    <scope>NUCLEOTIDE SEQUENCE [LARGE SCALE GENOMIC DNA]</scope>
    <source>
        <strain evidence="5">NBRC 3561</strain>
    </source>
</reference>
<comment type="caution">
    <text evidence="4">The sequence shown here is derived from an EMBL/GenBank/DDBJ whole genome shotgun (WGS) entry which is preliminary data.</text>
</comment>
<gene>
    <name evidence="4" type="ORF">SO3561_09945</name>
</gene>
<feature type="domain" description="Enoyl reductase (ER)" evidence="3">
    <location>
        <begin position="10"/>
        <end position="328"/>
    </location>
</feature>
<dbReference type="Pfam" id="PF00107">
    <property type="entry name" value="ADH_zinc_N"/>
    <property type="match status" value="1"/>
</dbReference>
<dbReference type="STRING" id="1963.AQJ27_47420"/>
<evidence type="ECO:0000313" key="4">
    <source>
        <dbReference type="EMBL" id="GAX58372.1"/>
    </source>
</evidence>
<dbReference type="SMART" id="SM00829">
    <property type="entry name" value="PKS_ER"/>
    <property type="match status" value="1"/>
</dbReference>
<organism evidence="4 5">
    <name type="scientific">Streptomyces olivochromogenes</name>
    <dbReference type="NCBI Taxonomy" id="1963"/>
    <lineage>
        <taxon>Bacteria</taxon>
        <taxon>Bacillati</taxon>
        <taxon>Actinomycetota</taxon>
        <taxon>Actinomycetes</taxon>
        <taxon>Kitasatosporales</taxon>
        <taxon>Streptomycetaceae</taxon>
        <taxon>Streptomyces</taxon>
    </lineage>
</organism>
<protein>
    <submittedName>
        <fullName evidence="4">Oxidoreductase</fullName>
    </submittedName>
</protein>
<dbReference type="RefSeq" id="WP_067384305.1">
    <property type="nucleotide sequence ID" value="NZ_BDQI01000051.1"/>
</dbReference>
<dbReference type="Pfam" id="PF08240">
    <property type="entry name" value="ADH_N"/>
    <property type="match status" value="1"/>
</dbReference>
<dbReference type="SUPFAM" id="SSF50129">
    <property type="entry name" value="GroES-like"/>
    <property type="match status" value="1"/>
</dbReference>
<keyword evidence="5" id="KW-1185">Reference proteome</keyword>
<dbReference type="GO" id="GO:0016651">
    <property type="term" value="F:oxidoreductase activity, acting on NAD(P)H"/>
    <property type="evidence" value="ECO:0007669"/>
    <property type="project" value="TreeGrafter"/>
</dbReference>
<keyword evidence="2" id="KW-0560">Oxidoreductase</keyword>
<name>A0A250VWI3_STROL</name>
<accession>A0A250VWI3</accession>
<dbReference type="EMBL" id="BDQI01000051">
    <property type="protein sequence ID" value="GAX58372.1"/>
    <property type="molecule type" value="Genomic_DNA"/>
</dbReference>
<dbReference type="PANTHER" id="PTHR48106">
    <property type="entry name" value="QUINONE OXIDOREDUCTASE PIG3-RELATED"/>
    <property type="match status" value="1"/>
</dbReference>
<dbReference type="InterPro" id="IPR013154">
    <property type="entry name" value="ADH-like_N"/>
</dbReference>
<dbReference type="InterPro" id="IPR011032">
    <property type="entry name" value="GroES-like_sf"/>
</dbReference>
<dbReference type="InterPro" id="IPR020843">
    <property type="entry name" value="ER"/>
</dbReference>
<keyword evidence="1" id="KW-0521">NADP</keyword>
<evidence type="ECO:0000313" key="5">
    <source>
        <dbReference type="Proteomes" id="UP000217446"/>
    </source>
</evidence>